<dbReference type="OrthoDB" id="2394218at2759"/>
<proteinExistence type="predicted"/>
<dbReference type="PANTHER" id="PTHR42749">
    <property type="entry name" value="CELL SHAPE-DETERMINING PROTEIN MREB"/>
    <property type="match status" value="1"/>
</dbReference>
<organism evidence="2 3">
    <name type="scientific">Pseudocercospora fuligena</name>
    <dbReference type="NCBI Taxonomy" id="685502"/>
    <lineage>
        <taxon>Eukaryota</taxon>
        <taxon>Fungi</taxon>
        <taxon>Dikarya</taxon>
        <taxon>Ascomycota</taxon>
        <taxon>Pezizomycotina</taxon>
        <taxon>Dothideomycetes</taxon>
        <taxon>Dothideomycetidae</taxon>
        <taxon>Mycosphaerellales</taxon>
        <taxon>Mycosphaerellaceae</taxon>
        <taxon>Pseudocercospora</taxon>
    </lineage>
</organism>
<reference evidence="2" key="1">
    <citation type="submission" date="2020-04" db="EMBL/GenBank/DDBJ databases">
        <title>Draft genome resource of the tomato pathogen Pseudocercospora fuligena.</title>
        <authorList>
            <person name="Zaccaron A."/>
        </authorList>
    </citation>
    <scope>NUCLEOTIDE SEQUENCE</scope>
    <source>
        <strain evidence="2">PF001</strain>
    </source>
</reference>
<feature type="region of interest" description="Disordered" evidence="1">
    <location>
        <begin position="1"/>
        <end position="22"/>
    </location>
</feature>
<evidence type="ECO:0000256" key="1">
    <source>
        <dbReference type="SAM" id="MobiDB-lite"/>
    </source>
</evidence>
<protein>
    <submittedName>
        <fullName evidence="2">Uncharacterized protein</fullName>
    </submittedName>
</protein>
<comment type="caution">
    <text evidence="2">The sequence shown here is derived from an EMBL/GenBank/DDBJ whole genome shotgun (WGS) entry which is preliminary data.</text>
</comment>
<dbReference type="SUPFAM" id="SSF53067">
    <property type="entry name" value="Actin-like ATPase domain"/>
    <property type="match status" value="1"/>
</dbReference>
<sequence>MSQTTVPIRQQRQIQDYSDSEHHPPSYHVELGIDIGTAFLRATYRIYSSGGAAINEPTAVNFGDADTRETAARTRLANVAGKWLVGWDLEAAIRDRLLSPDEVMYWPKLFLYDLGSAIDTNKDDNTTKMLSKASAQLGEHKSVMIEAILSHILAKAKACVKKDFSRILGPERAPNLATDVIFNARLAVPEMWIPSARVRIRSIVVQDRSPLPLRVFAGEARCALASFIDTVHKSKESLPVKAGDHILMVDLGAGTGDLGLYQLTNELAIGSSLRTIATDSSSRCGSSHISKILYATIRQRITPSEMTDFSERLGIDQSLIDTRLLRSMEQLAEWGEWEPTVTRDIFGVGDESVAFHITREDIKRAHNEVLGHCFEMIESVLSNIQEDCCAKVMMVVSGGYSKNPYLKAQILERYGPGQVGMNICFHDDFDKEMELAVAKGALSSRYPRIKPQLLPKKYSYGILVPQQSSLIPNDYDIKAESEVPMYYMKEVLTSDEVEAEHTDKLIASGKCWLPARRPVPRIDLVILDSTFERNPTALTSIDDVYSSDPKLIKGARGWRPIRIYLKADKLIDQGFDLRKGQNGDIDRFLVAGDIRLVHSKGNNIVLECAFPNHDRSYTKDVRTRVWTAEFSDFLESDNDESL</sequence>
<dbReference type="AlphaFoldDB" id="A0A8H6R942"/>
<name>A0A8H6R942_9PEZI</name>
<dbReference type="Gene3D" id="3.30.420.40">
    <property type="match status" value="2"/>
</dbReference>
<gene>
    <name evidence="2" type="ORF">HII31_11870</name>
</gene>
<dbReference type="InterPro" id="IPR043129">
    <property type="entry name" value="ATPase_NBD"/>
</dbReference>
<dbReference type="Proteomes" id="UP000660729">
    <property type="component" value="Unassembled WGS sequence"/>
</dbReference>
<feature type="compositionally biased region" description="Polar residues" evidence="1">
    <location>
        <begin position="1"/>
        <end position="17"/>
    </location>
</feature>
<dbReference type="CDD" id="cd10170">
    <property type="entry name" value="ASKHA_NBD_HSP70"/>
    <property type="match status" value="1"/>
</dbReference>
<dbReference type="Gene3D" id="3.90.640.10">
    <property type="entry name" value="Actin, Chain A, domain 4"/>
    <property type="match status" value="1"/>
</dbReference>
<evidence type="ECO:0000313" key="2">
    <source>
        <dbReference type="EMBL" id="KAF7186773.1"/>
    </source>
</evidence>
<dbReference type="PANTHER" id="PTHR42749:SF1">
    <property type="entry name" value="CELL SHAPE-DETERMINING PROTEIN MREB"/>
    <property type="match status" value="1"/>
</dbReference>
<evidence type="ECO:0000313" key="3">
    <source>
        <dbReference type="Proteomes" id="UP000660729"/>
    </source>
</evidence>
<accession>A0A8H6R942</accession>
<keyword evidence="3" id="KW-1185">Reference proteome</keyword>
<dbReference type="EMBL" id="JABCIY010000246">
    <property type="protein sequence ID" value="KAF7186773.1"/>
    <property type="molecule type" value="Genomic_DNA"/>
</dbReference>